<dbReference type="OrthoDB" id="9910620at2"/>
<dbReference type="EMBL" id="BAFH01000003">
    <property type="protein sequence ID" value="GAB62186.1"/>
    <property type="molecule type" value="Genomic_DNA"/>
</dbReference>
<keyword evidence="2" id="KW-1185">Reference proteome</keyword>
<dbReference type="STRING" id="247490.KSU1_C0590"/>
<proteinExistence type="predicted"/>
<gene>
    <name evidence="1" type="ORF">KSU1_C0590</name>
</gene>
<reference evidence="1 2" key="1">
    <citation type="journal article" date="2012" name="FEBS Lett.">
        <title>Anammox organism KSU-1 expresses a NirK-type copper-containing nitrite reductase instead of a NirS-type with cytochrome cd1.</title>
        <authorList>
            <person name="Hira D."/>
            <person name="Toh H."/>
            <person name="Migita C.T."/>
            <person name="Okubo H."/>
            <person name="Nishiyama T."/>
            <person name="Hattori M."/>
            <person name="Furukawa K."/>
            <person name="Fujii T."/>
        </authorList>
    </citation>
    <scope>NUCLEOTIDE SEQUENCE [LARGE SCALE GENOMIC DNA]</scope>
</reference>
<evidence type="ECO:0000313" key="2">
    <source>
        <dbReference type="Proteomes" id="UP000002985"/>
    </source>
</evidence>
<dbReference type="AlphaFoldDB" id="I3IKE1"/>
<organism evidence="1 2">
    <name type="scientific">Candidatus Jettenia caeni</name>
    <dbReference type="NCBI Taxonomy" id="247490"/>
    <lineage>
        <taxon>Bacteria</taxon>
        <taxon>Pseudomonadati</taxon>
        <taxon>Planctomycetota</taxon>
        <taxon>Candidatus Brocadiia</taxon>
        <taxon>Candidatus Brocadiales</taxon>
        <taxon>Candidatus Brocadiaceae</taxon>
        <taxon>Candidatus Jettenia</taxon>
    </lineage>
</organism>
<dbReference type="Proteomes" id="UP000002985">
    <property type="component" value="Unassembled WGS sequence"/>
</dbReference>
<accession>I3IKE1</accession>
<evidence type="ECO:0000313" key="1">
    <source>
        <dbReference type="EMBL" id="GAB62186.1"/>
    </source>
</evidence>
<comment type="caution">
    <text evidence="1">The sequence shown here is derived from an EMBL/GenBank/DDBJ whole genome shotgun (WGS) entry which is preliminary data.</text>
</comment>
<sequence>MIKTQIIKEKNKPIAVIMDYKEYLKLKQNKEDKKDYYSALETKLKNKKWISHSQLKEKLEE</sequence>
<protein>
    <recommendedName>
        <fullName evidence="3">Antitoxin</fullName>
    </recommendedName>
</protein>
<name>I3IKE1_9BACT</name>
<evidence type="ECO:0008006" key="3">
    <source>
        <dbReference type="Google" id="ProtNLM"/>
    </source>
</evidence>